<evidence type="ECO:0000256" key="4">
    <source>
        <dbReference type="ARBA" id="ARBA00022475"/>
    </source>
</evidence>
<dbReference type="Pfam" id="PF00876">
    <property type="entry name" value="Innexin"/>
    <property type="match status" value="1"/>
</dbReference>
<dbReference type="InterPro" id="IPR000990">
    <property type="entry name" value="Innexin"/>
</dbReference>
<keyword evidence="5 12" id="KW-0812">Transmembrane</keyword>
<evidence type="ECO:0000256" key="5">
    <source>
        <dbReference type="ARBA" id="ARBA00022692"/>
    </source>
</evidence>
<keyword evidence="3 12" id="KW-0813">Transport</keyword>
<comment type="function">
    <text evidence="12">Structural component of the gap junctions.</text>
</comment>
<keyword evidence="11 12" id="KW-0407">Ion channel</keyword>
<keyword evidence="10 12" id="KW-0472">Membrane</keyword>
<dbReference type="GO" id="GO:0034220">
    <property type="term" value="P:monoatomic ion transmembrane transport"/>
    <property type="evidence" value="ECO:0007669"/>
    <property type="project" value="UniProtKB-KW"/>
</dbReference>
<reference evidence="13 15" key="2">
    <citation type="submission" date="2018-11" db="EMBL/GenBank/DDBJ databases">
        <authorList>
            <consortium name="Pathogen Informatics"/>
        </authorList>
    </citation>
    <scope>NUCLEOTIDE SEQUENCE [LARGE SCALE GENOMIC DNA]</scope>
</reference>
<keyword evidence="15" id="KW-1185">Reference proteome</keyword>
<evidence type="ECO:0000256" key="8">
    <source>
        <dbReference type="ARBA" id="ARBA00022989"/>
    </source>
</evidence>
<evidence type="ECO:0000313" key="16">
    <source>
        <dbReference type="WBParaSite" id="DME_0001061301-mRNA-1"/>
    </source>
</evidence>
<dbReference type="Proteomes" id="UP000274756">
    <property type="component" value="Unassembled WGS sequence"/>
</dbReference>
<keyword evidence="8 12" id="KW-1133">Transmembrane helix</keyword>
<name>A0A0N4URD7_DRAME</name>
<evidence type="ECO:0000313" key="14">
    <source>
        <dbReference type="Proteomes" id="UP000038040"/>
    </source>
</evidence>
<reference evidence="16" key="1">
    <citation type="submission" date="2017-02" db="UniProtKB">
        <authorList>
            <consortium name="WormBaseParasite"/>
        </authorList>
    </citation>
    <scope>IDENTIFICATION</scope>
</reference>
<organism evidence="14 16">
    <name type="scientific">Dracunculus medinensis</name>
    <name type="common">Guinea worm</name>
    <dbReference type="NCBI Taxonomy" id="318479"/>
    <lineage>
        <taxon>Eukaryota</taxon>
        <taxon>Metazoa</taxon>
        <taxon>Ecdysozoa</taxon>
        <taxon>Nematoda</taxon>
        <taxon>Chromadorea</taxon>
        <taxon>Rhabditida</taxon>
        <taxon>Spirurina</taxon>
        <taxon>Dracunculoidea</taxon>
        <taxon>Dracunculidae</taxon>
        <taxon>Dracunculus</taxon>
    </lineage>
</organism>
<proteinExistence type="inferred from homology"/>
<keyword evidence="9 12" id="KW-0406">Ion transport</keyword>
<evidence type="ECO:0000256" key="2">
    <source>
        <dbReference type="ARBA" id="ARBA00004651"/>
    </source>
</evidence>
<dbReference type="PANTHER" id="PTHR11893:SF20">
    <property type="entry name" value="INNEXIN-3"/>
    <property type="match status" value="1"/>
</dbReference>
<dbReference type="STRING" id="318479.A0A0N4URD7"/>
<feature type="transmembrane region" description="Helical" evidence="12">
    <location>
        <begin position="20"/>
        <end position="42"/>
    </location>
</feature>
<evidence type="ECO:0000256" key="9">
    <source>
        <dbReference type="ARBA" id="ARBA00023065"/>
    </source>
</evidence>
<dbReference type="GO" id="GO:0005243">
    <property type="term" value="F:gap junction channel activity"/>
    <property type="evidence" value="ECO:0007669"/>
    <property type="project" value="TreeGrafter"/>
</dbReference>
<comment type="subcellular location">
    <subcellularLocation>
        <location evidence="1">Cell junction</location>
        <location evidence="1">Gap junction</location>
    </subcellularLocation>
    <subcellularLocation>
        <location evidence="2 12">Cell membrane</location>
        <topology evidence="2 12">Multi-pass membrane protein</topology>
    </subcellularLocation>
</comment>
<keyword evidence="6" id="KW-0303">Gap junction</keyword>
<feature type="transmembrane region" description="Helical" evidence="12">
    <location>
        <begin position="109"/>
        <end position="135"/>
    </location>
</feature>
<dbReference type="GO" id="GO:0005886">
    <property type="term" value="C:plasma membrane"/>
    <property type="evidence" value="ECO:0007669"/>
    <property type="project" value="UniProtKB-SubCell"/>
</dbReference>
<dbReference type="GO" id="GO:0005921">
    <property type="term" value="C:gap junction"/>
    <property type="evidence" value="ECO:0007669"/>
    <property type="project" value="UniProtKB-SubCell"/>
</dbReference>
<dbReference type="PRINTS" id="PR01262">
    <property type="entry name" value="INNEXIN"/>
</dbReference>
<evidence type="ECO:0000256" key="11">
    <source>
        <dbReference type="ARBA" id="ARBA00023303"/>
    </source>
</evidence>
<keyword evidence="4" id="KW-1003">Cell membrane</keyword>
<protein>
    <recommendedName>
        <fullName evidence="12">Innexin</fullName>
    </recommendedName>
</protein>
<evidence type="ECO:0000256" key="12">
    <source>
        <dbReference type="RuleBase" id="RU010713"/>
    </source>
</evidence>
<dbReference type="AlphaFoldDB" id="A0A0N4URD7"/>
<sequence>MPVHELLTIKHALARSGRNATIAYLLIKFLYLANIVLQLIGLNRFLGGKFSFWAYETITSVATGKQWEGSPVFPRVIMCDFQIRRLGNLQSHTVQCVIMMNMIHEKLYLFLWFWFIFVGICTLINFLYYLLVMNIPKLRANVVLWLMNWQKAERFIHKFLYSDGILMLKLLQEHVNSKITKELVNEIFNIYALKVFIFIVLI</sequence>
<gene>
    <name evidence="12" type="primary">inx</name>
    <name evidence="13" type="ORF">DME_LOCUS4038</name>
</gene>
<dbReference type="PROSITE" id="PS51013">
    <property type="entry name" value="PANNEXIN"/>
    <property type="match status" value="1"/>
</dbReference>
<accession>A0A0N4URD7</accession>
<evidence type="ECO:0000256" key="7">
    <source>
        <dbReference type="ARBA" id="ARBA00022949"/>
    </source>
</evidence>
<evidence type="ECO:0000256" key="6">
    <source>
        <dbReference type="ARBA" id="ARBA00022868"/>
    </source>
</evidence>
<evidence type="ECO:0000256" key="10">
    <source>
        <dbReference type="ARBA" id="ARBA00023136"/>
    </source>
</evidence>
<comment type="caution">
    <text evidence="12">Lacks conserved residue(s) required for the propagation of feature annotation.</text>
</comment>
<dbReference type="PANTHER" id="PTHR11893">
    <property type="entry name" value="INNEXIN"/>
    <property type="match status" value="1"/>
</dbReference>
<evidence type="ECO:0000313" key="13">
    <source>
        <dbReference type="EMBL" id="VDN54065.1"/>
    </source>
</evidence>
<comment type="similarity">
    <text evidence="12">Belongs to the pannexin family.</text>
</comment>
<dbReference type="WBParaSite" id="DME_0001061301-mRNA-1">
    <property type="protein sequence ID" value="DME_0001061301-mRNA-1"/>
    <property type="gene ID" value="DME_0001061301"/>
</dbReference>
<dbReference type="Proteomes" id="UP000038040">
    <property type="component" value="Unplaced"/>
</dbReference>
<keyword evidence="7" id="KW-0965">Cell junction</keyword>
<dbReference type="EMBL" id="UYYG01000256">
    <property type="protein sequence ID" value="VDN54065.1"/>
    <property type="molecule type" value="Genomic_DNA"/>
</dbReference>
<dbReference type="OrthoDB" id="5867527at2759"/>
<evidence type="ECO:0000256" key="3">
    <source>
        <dbReference type="ARBA" id="ARBA00022448"/>
    </source>
</evidence>
<evidence type="ECO:0000256" key="1">
    <source>
        <dbReference type="ARBA" id="ARBA00004610"/>
    </source>
</evidence>
<evidence type="ECO:0000313" key="15">
    <source>
        <dbReference type="Proteomes" id="UP000274756"/>
    </source>
</evidence>